<protein>
    <recommendedName>
        <fullName evidence="5 6">Large ribosomal subunit protein uL4</fullName>
    </recommendedName>
</protein>
<comment type="subunit">
    <text evidence="2 6">Part of the 50S ribosomal subunit.</text>
</comment>
<dbReference type="InterPro" id="IPR013005">
    <property type="entry name" value="Ribosomal_uL4-like"/>
</dbReference>
<dbReference type="PANTHER" id="PTHR10746">
    <property type="entry name" value="50S RIBOSOMAL PROTEIN L4"/>
    <property type="match status" value="1"/>
</dbReference>
<comment type="caution">
    <text evidence="8">The sequence shown here is derived from an EMBL/GenBank/DDBJ whole genome shotgun (WGS) entry which is preliminary data.</text>
</comment>
<accession>A0A9D1SYR5</accession>
<dbReference type="InterPro" id="IPR002136">
    <property type="entry name" value="Ribosomal_uL4"/>
</dbReference>
<comment type="function">
    <text evidence="6">Forms part of the polypeptide exit tunnel.</text>
</comment>
<evidence type="ECO:0000256" key="2">
    <source>
        <dbReference type="ARBA" id="ARBA00011838"/>
    </source>
</evidence>
<keyword evidence="6" id="KW-0699">rRNA-binding</keyword>
<dbReference type="GO" id="GO:0019843">
    <property type="term" value="F:rRNA binding"/>
    <property type="evidence" value="ECO:0007669"/>
    <property type="project" value="UniProtKB-UniRule"/>
</dbReference>
<keyword evidence="3 6" id="KW-0689">Ribosomal protein</keyword>
<reference evidence="8" key="2">
    <citation type="journal article" date="2021" name="PeerJ">
        <title>Extensive microbial diversity within the chicken gut microbiome revealed by metagenomics and culture.</title>
        <authorList>
            <person name="Gilroy R."/>
            <person name="Ravi A."/>
            <person name="Getino M."/>
            <person name="Pursley I."/>
            <person name="Horton D.L."/>
            <person name="Alikhan N.F."/>
            <person name="Baker D."/>
            <person name="Gharbi K."/>
            <person name="Hall N."/>
            <person name="Watson M."/>
            <person name="Adriaenssens E.M."/>
            <person name="Foster-Nyarko E."/>
            <person name="Jarju S."/>
            <person name="Secka A."/>
            <person name="Antonio M."/>
            <person name="Oren A."/>
            <person name="Chaudhuri R.R."/>
            <person name="La Ragione R."/>
            <person name="Hildebrand F."/>
            <person name="Pallen M.J."/>
        </authorList>
    </citation>
    <scope>NUCLEOTIDE SEQUENCE</scope>
    <source>
        <strain evidence="8">CHK186-9395</strain>
    </source>
</reference>
<sequence>MPSVKLFNMNAEEVGSLKLNDDIFGVEYNEPVIHEVIVAMQANERQGTKSALTRSEVRGHAKKPYKQKHTGNARQGSTKGPHQIGGGVAFAPKPRDFSKKVNKQVKRLALVSALSEKLRQKEITFLDEFKLQEAKTKEVEKFLNAFKFDRTVLVVLPEKSEEVLRASRNIKNVTVATADNVNVYEIVTNARVVMPKATVKAIEEARI</sequence>
<dbReference type="EMBL" id="DVOJ01000001">
    <property type="protein sequence ID" value="HIV00986.1"/>
    <property type="molecule type" value="Genomic_DNA"/>
</dbReference>
<dbReference type="GO" id="GO:0005840">
    <property type="term" value="C:ribosome"/>
    <property type="evidence" value="ECO:0007669"/>
    <property type="project" value="UniProtKB-KW"/>
</dbReference>
<dbReference type="InterPro" id="IPR023574">
    <property type="entry name" value="Ribosomal_uL4_dom_sf"/>
</dbReference>
<name>A0A9D1SYR5_9FIRM</name>
<evidence type="ECO:0000256" key="1">
    <source>
        <dbReference type="ARBA" id="ARBA00010528"/>
    </source>
</evidence>
<reference evidence="8" key="1">
    <citation type="submission" date="2020-10" db="EMBL/GenBank/DDBJ databases">
        <authorList>
            <person name="Gilroy R."/>
        </authorList>
    </citation>
    <scope>NUCLEOTIDE SEQUENCE</scope>
    <source>
        <strain evidence="8">CHK186-9395</strain>
    </source>
</reference>
<dbReference type="HAMAP" id="MF_01328_B">
    <property type="entry name" value="Ribosomal_uL4_B"/>
    <property type="match status" value="1"/>
</dbReference>
<dbReference type="GO" id="GO:1990904">
    <property type="term" value="C:ribonucleoprotein complex"/>
    <property type="evidence" value="ECO:0007669"/>
    <property type="project" value="UniProtKB-KW"/>
</dbReference>
<dbReference type="SUPFAM" id="SSF52166">
    <property type="entry name" value="Ribosomal protein L4"/>
    <property type="match status" value="1"/>
</dbReference>
<evidence type="ECO:0000256" key="7">
    <source>
        <dbReference type="SAM" id="MobiDB-lite"/>
    </source>
</evidence>
<keyword evidence="4 6" id="KW-0687">Ribonucleoprotein</keyword>
<dbReference type="GO" id="GO:0003735">
    <property type="term" value="F:structural constituent of ribosome"/>
    <property type="evidence" value="ECO:0007669"/>
    <property type="project" value="InterPro"/>
</dbReference>
<dbReference type="NCBIfam" id="TIGR03953">
    <property type="entry name" value="rplD_bact"/>
    <property type="match status" value="1"/>
</dbReference>
<proteinExistence type="inferred from homology"/>
<dbReference type="PANTHER" id="PTHR10746:SF6">
    <property type="entry name" value="LARGE RIBOSOMAL SUBUNIT PROTEIN UL4M"/>
    <property type="match status" value="1"/>
</dbReference>
<evidence type="ECO:0000313" key="9">
    <source>
        <dbReference type="Proteomes" id="UP000886861"/>
    </source>
</evidence>
<feature type="region of interest" description="Disordered" evidence="7">
    <location>
        <begin position="47"/>
        <end position="89"/>
    </location>
</feature>
<dbReference type="GO" id="GO:0006412">
    <property type="term" value="P:translation"/>
    <property type="evidence" value="ECO:0007669"/>
    <property type="project" value="UniProtKB-UniRule"/>
</dbReference>
<comment type="function">
    <text evidence="6">One of the primary rRNA binding proteins, this protein initially binds near the 5'-end of the 23S rRNA. It is important during the early stages of 50S assembly. It makes multiple contacts with different domains of the 23S rRNA in the assembled 50S subunit and ribosome.</text>
</comment>
<organism evidence="8 9">
    <name type="scientific">Candidatus Caccopulliclostridium gallistercoris</name>
    <dbReference type="NCBI Taxonomy" id="2840719"/>
    <lineage>
        <taxon>Bacteria</taxon>
        <taxon>Bacillati</taxon>
        <taxon>Bacillota</taxon>
        <taxon>Clostridia</taxon>
        <taxon>Candidatus Caccopulliclostridium</taxon>
    </lineage>
</organism>
<dbReference type="Proteomes" id="UP000886861">
    <property type="component" value="Unassembled WGS sequence"/>
</dbReference>
<dbReference type="AlphaFoldDB" id="A0A9D1SYR5"/>
<dbReference type="Pfam" id="PF00573">
    <property type="entry name" value="Ribosomal_L4"/>
    <property type="match status" value="1"/>
</dbReference>
<evidence type="ECO:0000256" key="4">
    <source>
        <dbReference type="ARBA" id="ARBA00023274"/>
    </source>
</evidence>
<evidence type="ECO:0000313" key="8">
    <source>
        <dbReference type="EMBL" id="HIV00986.1"/>
    </source>
</evidence>
<gene>
    <name evidence="6 8" type="primary">rplD</name>
    <name evidence="8" type="ORF">IAA62_00265</name>
</gene>
<evidence type="ECO:0000256" key="5">
    <source>
        <dbReference type="ARBA" id="ARBA00035244"/>
    </source>
</evidence>
<evidence type="ECO:0000256" key="3">
    <source>
        <dbReference type="ARBA" id="ARBA00022980"/>
    </source>
</evidence>
<keyword evidence="6" id="KW-0694">RNA-binding</keyword>
<comment type="similarity">
    <text evidence="1 6">Belongs to the universal ribosomal protein uL4 family.</text>
</comment>
<feature type="compositionally biased region" description="Basic residues" evidence="7">
    <location>
        <begin position="60"/>
        <end position="71"/>
    </location>
</feature>
<dbReference type="Gene3D" id="3.40.1370.10">
    <property type="match status" value="1"/>
</dbReference>
<evidence type="ECO:0000256" key="6">
    <source>
        <dbReference type="HAMAP-Rule" id="MF_01328"/>
    </source>
</evidence>